<dbReference type="HOGENOM" id="CLU_1593211_0_0_5"/>
<name>D5BP21_PUNMI</name>
<keyword evidence="1" id="KW-0575">Peroxidase</keyword>
<sequence length="167" mass="17791">MAVRQALPAGMRQVTGDRLISIENLIGSDHDDVLNGNDGANVMTGGDGNDLFGIDRISTHISAADVITDFAGRSDPAGHTADRVDKIYFGYETGRLLYYALADLDGGGTANDMVIYDDEDGGDNNVLVILQNVTRLSKYDFAENMEGVAAHVPAIMINDGPTVTDIL</sequence>
<organism evidence="1 2">
    <name type="scientific">Puniceispirillum marinum (strain IMCC1322)</name>
    <dbReference type="NCBI Taxonomy" id="488538"/>
    <lineage>
        <taxon>Bacteria</taxon>
        <taxon>Pseudomonadati</taxon>
        <taxon>Pseudomonadota</taxon>
        <taxon>Alphaproteobacteria</taxon>
        <taxon>Candidatus Puniceispirillales</taxon>
        <taxon>Candidatus Puniceispirillaceae</taxon>
        <taxon>Candidatus Puniceispirillum</taxon>
    </lineage>
</organism>
<gene>
    <name evidence="1" type="ordered locus">SAR116_2212</name>
</gene>
<dbReference type="Proteomes" id="UP000007460">
    <property type="component" value="Chromosome"/>
</dbReference>
<keyword evidence="2" id="KW-1185">Reference proteome</keyword>
<proteinExistence type="predicted"/>
<reference evidence="1 2" key="1">
    <citation type="journal article" date="2010" name="J. Bacteriol.">
        <title>Complete genome sequence of "Candidatus Puniceispirillum marinum" IMCC1322, a representative of the SAR116 clade in the Alphaproteobacteria.</title>
        <authorList>
            <person name="Oh H.M."/>
            <person name="Kwon K.K."/>
            <person name="Kang I."/>
            <person name="Kang S.G."/>
            <person name="Lee J.H."/>
            <person name="Kim S.J."/>
            <person name="Cho J.C."/>
        </authorList>
    </citation>
    <scope>NUCLEOTIDE SEQUENCE [LARGE SCALE GENOMIC DNA]</scope>
    <source>
        <strain evidence="1 2">IMCC1322</strain>
    </source>
</reference>
<dbReference type="AlphaFoldDB" id="D5BP21"/>
<dbReference type="Gene3D" id="2.150.10.10">
    <property type="entry name" value="Serralysin-like metalloprotease, C-terminal"/>
    <property type="match status" value="1"/>
</dbReference>
<dbReference type="SUPFAM" id="SSF51120">
    <property type="entry name" value="beta-Roll"/>
    <property type="match status" value="1"/>
</dbReference>
<dbReference type="GO" id="GO:0004601">
    <property type="term" value="F:peroxidase activity"/>
    <property type="evidence" value="ECO:0007669"/>
    <property type="project" value="UniProtKB-KW"/>
</dbReference>
<dbReference type="EMBL" id="CP001751">
    <property type="protein sequence ID" value="ADE40455.1"/>
    <property type="molecule type" value="Genomic_DNA"/>
</dbReference>
<keyword evidence="1" id="KW-0560">Oxidoreductase</keyword>
<evidence type="ECO:0000313" key="2">
    <source>
        <dbReference type="Proteomes" id="UP000007460"/>
    </source>
</evidence>
<dbReference type="InterPro" id="IPR011049">
    <property type="entry name" value="Serralysin-like_metalloprot_C"/>
</dbReference>
<protein>
    <submittedName>
        <fullName evidence="1">Animal heme peroxidase</fullName>
    </submittedName>
</protein>
<evidence type="ECO:0000313" key="1">
    <source>
        <dbReference type="EMBL" id="ADE40455.1"/>
    </source>
</evidence>
<accession>D5BP21</accession>
<dbReference type="KEGG" id="apb:SAR116_2212"/>